<dbReference type="CDD" id="cd13285">
    <property type="entry name" value="PH_ORP1"/>
    <property type="match status" value="1"/>
</dbReference>
<feature type="region of interest" description="Disordered" evidence="5">
    <location>
        <begin position="557"/>
        <end position="592"/>
    </location>
</feature>
<dbReference type="GO" id="GO:0006869">
    <property type="term" value="P:lipid transport"/>
    <property type="evidence" value="ECO:0007669"/>
    <property type="project" value="UniProtKB-KW"/>
</dbReference>
<dbReference type="PROSITE" id="PS50297">
    <property type="entry name" value="ANK_REP_REGION"/>
    <property type="match status" value="3"/>
</dbReference>
<dbReference type="Pfam" id="PF01237">
    <property type="entry name" value="Oxysterol_BP"/>
    <property type="match status" value="1"/>
</dbReference>
<feature type="compositionally biased region" description="Polar residues" evidence="5">
    <location>
        <begin position="572"/>
        <end position="587"/>
    </location>
</feature>
<dbReference type="PROSITE" id="PS50088">
    <property type="entry name" value="ANK_REPEAT"/>
    <property type="match status" value="3"/>
</dbReference>
<dbReference type="InterPro" id="IPR001849">
    <property type="entry name" value="PH_domain"/>
</dbReference>
<evidence type="ECO:0000256" key="4">
    <source>
        <dbReference type="PROSITE-ProRule" id="PRU00023"/>
    </source>
</evidence>
<reference evidence="7" key="1">
    <citation type="journal article" date="2023" name="Science">
        <title>Genome structures resolve the early diversification of teleost fishes.</title>
        <authorList>
            <person name="Parey E."/>
            <person name="Louis A."/>
            <person name="Montfort J."/>
            <person name="Bouchez O."/>
            <person name="Roques C."/>
            <person name="Iampietro C."/>
            <person name="Lluch J."/>
            <person name="Castinel A."/>
            <person name="Donnadieu C."/>
            <person name="Desvignes T."/>
            <person name="Floi Bucao C."/>
            <person name="Jouanno E."/>
            <person name="Wen M."/>
            <person name="Mejri S."/>
            <person name="Dirks R."/>
            <person name="Jansen H."/>
            <person name="Henkel C."/>
            <person name="Chen W.J."/>
            <person name="Zahm M."/>
            <person name="Cabau C."/>
            <person name="Klopp C."/>
            <person name="Thompson A.W."/>
            <person name="Robinson-Rechavi M."/>
            <person name="Braasch I."/>
            <person name="Lecointre G."/>
            <person name="Bobe J."/>
            <person name="Postlethwait J.H."/>
            <person name="Berthelot C."/>
            <person name="Roest Crollius H."/>
            <person name="Guiguen Y."/>
        </authorList>
    </citation>
    <scope>NUCLEOTIDE SEQUENCE</scope>
    <source>
        <strain evidence="7">NC1722</strain>
    </source>
</reference>
<dbReference type="GO" id="GO:0097038">
    <property type="term" value="C:perinuclear endoplasmic reticulum"/>
    <property type="evidence" value="ECO:0007669"/>
    <property type="project" value="TreeGrafter"/>
</dbReference>
<comment type="caution">
    <text evidence="7">The sequence shown here is derived from an EMBL/GenBank/DDBJ whole genome shotgun (WGS) entry which is preliminary data.</text>
</comment>
<dbReference type="GO" id="GO:0015485">
    <property type="term" value="F:cholesterol binding"/>
    <property type="evidence" value="ECO:0007669"/>
    <property type="project" value="TreeGrafter"/>
</dbReference>
<dbReference type="InterPro" id="IPR011993">
    <property type="entry name" value="PH-like_dom_sf"/>
</dbReference>
<dbReference type="InterPro" id="IPR036770">
    <property type="entry name" value="Ankyrin_rpt-contain_sf"/>
</dbReference>
<dbReference type="GO" id="GO:0005829">
    <property type="term" value="C:cytosol"/>
    <property type="evidence" value="ECO:0007669"/>
    <property type="project" value="TreeGrafter"/>
</dbReference>
<dbReference type="SMART" id="SM00248">
    <property type="entry name" value="ANK"/>
    <property type="match status" value="3"/>
</dbReference>
<organism evidence="7 8">
    <name type="scientific">Aldrovandia affinis</name>
    <dbReference type="NCBI Taxonomy" id="143900"/>
    <lineage>
        <taxon>Eukaryota</taxon>
        <taxon>Metazoa</taxon>
        <taxon>Chordata</taxon>
        <taxon>Craniata</taxon>
        <taxon>Vertebrata</taxon>
        <taxon>Euteleostomi</taxon>
        <taxon>Actinopterygii</taxon>
        <taxon>Neopterygii</taxon>
        <taxon>Teleostei</taxon>
        <taxon>Notacanthiformes</taxon>
        <taxon>Halosauridae</taxon>
        <taxon>Aldrovandia</taxon>
    </lineage>
</organism>
<dbReference type="EMBL" id="JAINUG010000070">
    <property type="protein sequence ID" value="KAJ8401521.1"/>
    <property type="molecule type" value="Genomic_DNA"/>
</dbReference>
<dbReference type="SUPFAM" id="SSF144000">
    <property type="entry name" value="Oxysterol-binding protein-like"/>
    <property type="match status" value="1"/>
</dbReference>
<feature type="compositionally biased region" description="Acidic residues" evidence="5">
    <location>
        <begin position="394"/>
        <end position="405"/>
    </location>
</feature>
<dbReference type="InterPro" id="IPR002110">
    <property type="entry name" value="Ankyrin_rpt"/>
</dbReference>
<dbReference type="AlphaFoldDB" id="A0AAD7SFB4"/>
<feature type="region of interest" description="Disordered" evidence="5">
    <location>
        <begin position="673"/>
        <end position="692"/>
    </location>
</feature>
<evidence type="ECO:0000256" key="3">
    <source>
        <dbReference type="ARBA" id="ARBA00023121"/>
    </source>
</evidence>
<keyword evidence="1" id="KW-0813">Transport</keyword>
<dbReference type="Pfam" id="PF12796">
    <property type="entry name" value="Ank_2"/>
    <property type="match status" value="1"/>
</dbReference>
<evidence type="ECO:0000256" key="1">
    <source>
        <dbReference type="ARBA" id="ARBA00022448"/>
    </source>
</evidence>
<keyword evidence="4" id="KW-0040">ANK repeat</keyword>
<name>A0AAD7SFB4_9TELE</name>
<dbReference type="Gene3D" id="2.30.29.30">
    <property type="entry name" value="Pleckstrin-homology domain (PH domain)/Phosphotyrosine-binding domain (PTB)"/>
    <property type="match status" value="1"/>
</dbReference>
<dbReference type="PROSITE" id="PS50003">
    <property type="entry name" value="PH_DOMAIN"/>
    <property type="match status" value="1"/>
</dbReference>
<evidence type="ECO:0000256" key="2">
    <source>
        <dbReference type="ARBA" id="ARBA00023055"/>
    </source>
</evidence>
<keyword evidence="2" id="KW-0445">Lipid transport</keyword>
<feature type="repeat" description="ANK" evidence="4">
    <location>
        <begin position="127"/>
        <end position="159"/>
    </location>
</feature>
<gene>
    <name evidence="7" type="ORF">AAFF_G00384400</name>
</gene>
<evidence type="ECO:0000256" key="5">
    <source>
        <dbReference type="SAM" id="MobiDB-lite"/>
    </source>
</evidence>
<evidence type="ECO:0000313" key="8">
    <source>
        <dbReference type="Proteomes" id="UP001221898"/>
    </source>
</evidence>
<protein>
    <recommendedName>
        <fullName evidence="6">PH domain-containing protein</fullName>
    </recommendedName>
</protein>
<dbReference type="Proteomes" id="UP001221898">
    <property type="component" value="Unassembled WGS sequence"/>
</dbReference>
<dbReference type="Pfam" id="PF00023">
    <property type="entry name" value="Ank"/>
    <property type="match status" value="1"/>
</dbReference>
<proteinExistence type="predicted"/>
<dbReference type="PANTHER" id="PTHR10972:SF209">
    <property type="entry name" value="OXYSTEROL-BINDING PROTEIN"/>
    <property type="match status" value="1"/>
</dbReference>
<feature type="repeat" description="ANK" evidence="4">
    <location>
        <begin position="222"/>
        <end position="254"/>
    </location>
</feature>
<evidence type="ECO:0000259" key="6">
    <source>
        <dbReference type="PROSITE" id="PS50003"/>
    </source>
</evidence>
<dbReference type="SUPFAM" id="SSF48403">
    <property type="entry name" value="Ankyrin repeat"/>
    <property type="match status" value="1"/>
</dbReference>
<dbReference type="InterPro" id="IPR000648">
    <property type="entry name" value="Oxysterol-bd"/>
</dbReference>
<feature type="domain" description="PH" evidence="6">
    <location>
        <begin position="279"/>
        <end position="379"/>
    </location>
</feature>
<dbReference type="InterPro" id="IPR037239">
    <property type="entry name" value="OSBP_sf"/>
</dbReference>
<keyword evidence="3" id="KW-0446">Lipid-binding</keyword>
<dbReference type="GO" id="GO:0005886">
    <property type="term" value="C:plasma membrane"/>
    <property type="evidence" value="ECO:0007669"/>
    <property type="project" value="TreeGrafter"/>
</dbReference>
<dbReference type="PANTHER" id="PTHR10972">
    <property type="entry name" value="OXYSTEROL-BINDING PROTEIN-RELATED"/>
    <property type="match status" value="1"/>
</dbReference>
<dbReference type="SMART" id="SM00233">
    <property type="entry name" value="PH"/>
    <property type="match status" value="1"/>
</dbReference>
<dbReference type="FunFam" id="2.30.29.30:FF:000231">
    <property type="entry name" value="Oxysterol-binding protein"/>
    <property type="match status" value="1"/>
</dbReference>
<accession>A0AAD7SFB4</accession>
<feature type="repeat" description="ANK" evidence="4">
    <location>
        <begin position="94"/>
        <end position="126"/>
    </location>
</feature>
<feature type="region of interest" description="Disordered" evidence="5">
    <location>
        <begin position="382"/>
        <end position="405"/>
    </location>
</feature>
<dbReference type="SUPFAM" id="SSF50729">
    <property type="entry name" value="PH domain-like"/>
    <property type="match status" value="1"/>
</dbReference>
<keyword evidence="8" id="KW-1185">Reference proteome</keyword>
<sequence length="692" mass="77800">MTSWGKSSFSNLRLCLRECGGSDYQAGQQAFSQPNGLELRSHQQGMMDLLDPEEKFLQCASNGNLPGIQRLLLAKIKEEIVLNINCRGKTKATSGWTALHLACYFGHREVVGELLKAGVDVNLANEVGDTALHQATRTGRKEVVLLLLRYDARPSVTNGTGQIPKDATQDDEIITMLDAAERRAQRRAEEQLLNAAREGDILTLAQLLNRKPFPDVHCKDLLGNTPLHCAVYREQKHCVLQLLQSGASLNDQSVFDLAKSAEMKRVLEDNAEKVMAHTVLMFEGPLWKKSRFVGWRSHWVVLQEGALSWYPKRSDAAANIHRQGFKNLTQAHCMVKAWDRCYFTLTCYDGSVHRFKVSPRNDPEATRKKWLEALEEHSTYSTRYCSQDRHSENQDEEEEETEEEEDMMSVSRLMDSLQMAEANQQKLETHVSTLLSMVKNSEAECLPPPILLKVREVRDLSGETCATLRSCLGLLSQQEEVWSLKLEQEVEKNKILSEALQNLATEHHHLERSLTKNRSLPRSAFPDYEFFDAVSDSDSEHSLSGFLSVAGHSFEEETFQPRGSEPHVPAAMSQQGNHGNEKSQCNGSKKHRMSLPAPMFSRNDFSIWTILKKCIGMELSKIAMPVVFNEPLSFLQRLTEYMEHTYLIHQANSSSDSIERMKCVAAFAVSAVGASGSPSSGERSWGSPSTHC</sequence>
<dbReference type="Gene3D" id="1.25.40.20">
    <property type="entry name" value="Ankyrin repeat-containing domain"/>
    <property type="match status" value="2"/>
</dbReference>
<evidence type="ECO:0000313" key="7">
    <source>
        <dbReference type="EMBL" id="KAJ8401521.1"/>
    </source>
</evidence>